<organism evidence="3 4">
    <name type="scientific">Coccidioides immitis H538.4</name>
    <dbReference type="NCBI Taxonomy" id="396776"/>
    <lineage>
        <taxon>Eukaryota</taxon>
        <taxon>Fungi</taxon>
        <taxon>Dikarya</taxon>
        <taxon>Ascomycota</taxon>
        <taxon>Pezizomycotina</taxon>
        <taxon>Eurotiomycetes</taxon>
        <taxon>Eurotiomycetidae</taxon>
        <taxon>Onygenales</taxon>
        <taxon>Onygenaceae</taxon>
        <taxon>Coccidioides</taxon>
    </lineage>
</organism>
<dbReference type="Gene3D" id="3.30.70.580">
    <property type="entry name" value="Pseudouridine synthase I, catalytic domain, N-terminal subdomain"/>
    <property type="match status" value="1"/>
</dbReference>
<dbReference type="STRING" id="396776.A0A0J8RD27"/>
<dbReference type="OrthoDB" id="25767at2759"/>
<protein>
    <submittedName>
        <fullName evidence="3">Pseudouridylate synthase 3</fullName>
    </submittedName>
</protein>
<feature type="region of interest" description="Disordered" evidence="2">
    <location>
        <begin position="130"/>
        <end position="184"/>
    </location>
</feature>
<dbReference type="InterPro" id="IPR020094">
    <property type="entry name" value="TruA/RsuA/RluB/E/F_N"/>
</dbReference>
<accession>A0A0J8RD27</accession>
<sequence length="264" mass="29094">MGDIIPDRVKLSWELLAMPLLRAAVARDFFGRGDGEANSQASRRRSWKTSLELGMISPVRKLHCFKGASKFAVSLLSPLPRRQFYPKHLFSSTAMSATNDTPSAAGVGPQPDYSTWDTARLISRITELEQQLSSSTENQARGRSKPTNDLPPTSPLINPGDSYPPGPLTPSRSSSRAARPARDIDPSKYNTRFIALKFAYLGQRYNGYEHANGNITPLPTIEEELFKALRKSRLIFPKTVENGVTTLSVEEPTAESALSDRSSV</sequence>
<dbReference type="AlphaFoldDB" id="A0A0J8RD27"/>
<dbReference type="eggNOG" id="KOG2554">
    <property type="taxonomic scope" value="Eukaryota"/>
</dbReference>
<dbReference type="GO" id="GO:0003723">
    <property type="term" value="F:RNA binding"/>
    <property type="evidence" value="ECO:0007669"/>
    <property type="project" value="InterPro"/>
</dbReference>
<gene>
    <name evidence="3" type="ORF">CIHG_00585</name>
</gene>
<reference evidence="4" key="1">
    <citation type="journal article" date="2010" name="Genome Res.">
        <title>Population genomic sequencing of Coccidioides fungi reveals recent hybridization and transposon control.</title>
        <authorList>
            <person name="Neafsey D.E."/>
            <person name="Barker B.M."/>
            <person name="Sharpton T.J."/>
            <person name="Stajich J.E."/>
            <person name="Park D.J."/>
            <person name="Whiston E."/>
            <person name="Hung C.-Y."/>
            <person name="McMahan C."/>
            <person name="White J."/>
            <person name="Sykes S."/>
            <person name="Heiman D."/>
            <person name="Young S."/>
            <person name="Zeng Q."/>
            <person name="Abouelleil A."/>
            <person name="Aftuck L."/>
            <person name="Bessette D."/>
            <person name="Brown A."/>
            <person name="FitzGerald M."/>
            <person name="Lui A."/>
            <person name="Macdonald J.P."/>
            <person name="Priest M."/>
            <person name="Orbach M.J."/>
            <person name="Galgiani J.N."/>
            <person name="Kirkland T.N."/>
            <person name="Cole G.T."/>
            <person name="Birren B.W."/>
            <person name="Henn M.R."/>
            <person name="Taylor J.W."/>
            <person name="Rounsley S.D."/>
        </authorList>
    </citation>
    <scope>NUCLEOTIDE SEQUENCE [LARGE SCALE GENOMIC DNA]</scope>
    <source>
        <strain evidence="4">H538.4</strain>
    </source>
</reference>
<proteinExistence type="predicted"/>
<dbReference type="EMBL" id="DS016981">
    <property type="protein sequence ID" value="KMU82802.1"/>
    <property type="molecule type" value="Genomic_DNA"/>
</dbReference>
<evidence type="ECO:0000313" key="4">
    <source>
        <dbReference type="Proteomes" id="UP000054563"/>
    </source>
</evidence>
<keyword evidence="1" id="KW-0413">Isomerase</keyword>
<evidence type="ECO:0000313" key="3">
    <source>
        <dbReference type="EMBL" id="KMU82802.1"/>
    </source>
</evidence>
<dbReference type="SUPFAM" id="SSF55120">
    <property type="entry name" value="Pseudouridine synthase"/>
    <property type="match status" value="1"/>
</dbReference>
<name>A0A0J8RD27_COCIT</name>
<dbReference type="InterPro" id="IPR020103">
    <property type="entry name" value="PsdUridine_synth_cat_dom_sf"/>
</dbReference>
<evidence type="ECO:0000256" key="2">
    <source>
        <dbReference type="SAM" id="MobiDB-lite"/>
    </source>
</evidence>
<dbReference type="VEuPathDB" id="FungiDB:CIHG_00585"/>
<feature type="compositionally biased region" description="Polar residues" evidence="2">
    <location>
        <begin position="130"/>
        <end position="151"/>
    </location>
</feature>
<evidence type="ECO:0000256" key="1">
    <source>
        <dbReference type="ARBA" id="ARBA00023235"/>
    </source>
</evidence>
<dbReference type="GO" id="GO:0009982">
    <property type="term" value="F:pseudouridine synthase activity"/>
    <property type="evidence" value="ECO:0007669"/>
    <property type="project" value="InterPro"/>
</dbReference>
<dbReference type="Proteomes" id="UP000054563">
    <property type="component" value="Unassembled WGS sequence"/>
</dbReference>
<dbReference type="GO" id="GO:0001522">
    <property type="term" value="P:pseudouridine synthesis"/>
    <property type="evidence" value="ECO:0007669"/>
    <property type="project" value="InterPro"/>
</dbReference>